<feature type="chain" id="PRO_5045432505" description="Clock-controlled protein 6" evidence="1">
    <location>
        <begin position="19"/>
        <end position="196"/>
    </location>
</feature>
<feature type="signal peptide" evidence="1">
    <location>
        <begin position="1"/>
        <end position="18"/>
    </location>
</feature>
<evidence type="ECO:0008006" key="4">
    <source>
        <dbReference type="Google" id="ProtNLM"/>
    </source>
</evidence>
<dbReference type="PANTHER" id="PTHR35523">
    <property type="entry name" value="CELL WALL PROTEIN SED1"/>
    <property type="match status" value="1"/>
</dbReference>
<accession>A0ABP0APW7</accession>
<keyword evidence="3" id="KW-1185">Reference proteome</keyword>
<protein>
    <recommendedName>
        <fullName evidence="4">Clock-controlled protein 6</fullName>
    </recommendedName>
</protein>
<dbReference type="InterPro" id="IPR038843">
    <property type="entry name" value="Sed1/Spi1"/>
</dbReference>
<sequence length="196" mass="19879">MQMFKFLAPLAGFAAVAAAGAADVTTTIIVTDFTTYCPEPTTLVFKNKTITVTSATTLTITDCPCTLECYTPPPITSTSYHTVPYSNKTTTVPPVIVTITPSPTTVLQGVSTVTQQQGGGETTVTQQQGGGKTTVTQQNGQTTVITLATTKPVTSTTPVVVGSTTTTPAAVVTAGANKVSGVAAFGLAVGMAALVL</sequence>
<gene>
    <name evidence="2" type="ORF">SEUCBS140593_000454</name>
</gene>
<evidence type="ECO:0000313" key="3">
    <source>
        <dbReference type="Proteomes" id="UP001642482"/>
    </source>
</evidence>
<name>A0ABP0APW7_9PEZI</name>
<dbReference type="EMBL" id="CAWUHD010000002">
    <property type="protein sequence ID" value="CAK7209312.1"/>
    <property type="molecule type" value="Genomic_DNA"/>
</dbReference>
<proteinExistence type="predicted"/>
<keyword evidence="1" id="KW-0732">Signal</keyword>
<comment type="caution">
    <text evidence="2">The sequence shown here is derived from an EMBL/GenBank/DDBJ whole genome shotgun (WGS) entry which is preliminary data.</text>
</comment>
<reference evidence="2 3" key="1">
    <citation type="submission" date="2024-01" db="EMBL/GenBank/DDBJ databases">
        <authorList>
            <person name="Allen C."/>
            <person name="Tagirdzhanova G."/>
        </authorList>
    </citation>
    <scope>NUCLEOTIDE SEQUENCE [LARGE SCALE GENOMIC DNA]</scope>
</reference>
<dbReference type="PANTHER" id="PTHR35523:SF1">
    <property type="entry name" value="CELL WALL PROTEIN SED1"/>
    <property type="match status" value="1"/>
</dbReference>
<evidence type="ECO:0000256" key="1">
    <source>
        <dbReference type="SAM" id="SignalP"/>
    </source>
</evidence>
<organism evidence="2 3">
    <name type="scientific">Sporothrix eucalyptigena</name>
    <dbReference type="NCBI Taxonomy" id="1812306"/>
    <lineage>
        <taxon>Eukaryota</taxon>
        <taxon>Fungi</taxon>
        <taxon>Dikarya</taxon>
        <taxon>Ascomycota</taxon>
        <taxon>Pezizomycotina</taxon>
        <taxon>Sordariomycetes</taxon>
        <taxon>Sordariomycetidae</taxon>
        <taxon>Ophiostomatales</taxon>
        <taxon>Ophiostomataceae</taxon>
        <taxon>Sporothrix</taxon>
    </lineage>
</organism>
<evidence type="ECO:0000313" key="2">
    <source>
        <dbReference type="EMBL" id="CAK7209312.1"/>
    </source>
</evidence>
<dbReference type="Proteomes" id="UP001642482">
    <property type="component" value="Unassembled WGS sequence"/>
</dbReference>